<dbReference type="EMBL" id="AOPY01001383">
    <property type="protein sequence ID" value="EPJ40250.1"/>
    <property type="molecule type" value="Genomic_DNA"/>
</dbReference>
<dbReference type="AlphaFoldDB" id="S4MWL9"/>
<keyword evidence="3" id="KW-1185">Reference proteome</keyword>
<dbReference type="HOGENOM" id="CLU_528830_0_0_11"/>
<gene>
    <name evidence="2" type="ORF">STAFG_2681</name>
</gene>
<evidence type="ECO:0000313" key="3">
    <source>
        <dbReference type="Proteomes" id="UP000015001"/>
    </source>
</evidence>
<protein>
    <recommendedName>
        <fullName evidence="1">CHAT domain-containing protein</fullName>
    </recommendedName>
</protein>
<evidence type="ECO:0000259" key="1">
    <source>
        <dbReference type="Pfam" id="PF12770"/>
    </source>
</evidence>
<accession>S4MWL9</accession>
<sequence length="515" mass="55895">MPGRRQVVTHFWAQVDSAEAYLYAQRWDAAIEVLESTLREIAMNRVHFRAARLAIEHQLAAKSLAVAYACTGRYDDAWRTMEELAGQDLLGDPPPRVDHSGAGFEGLGILMSLIGEALGGGGAAAGSNRAPERDWALHDSRTRVGLLQILGHGSTSVMLLRTLGEDGTVTTRGVRREVDADLIDEVFTAFGGTTSADAANYLMSWDSGVVETTIARARMAAAFAQVAPLLVEPLRELLGGLHLRSIGICDDGRLNHFPFEALPWPDATTPGQVLGDRYGVCFVPSAASGLPCRAWQRRERPRVLFVAYDGADLNTDRDIARMRELTGLDVTVMHTADCAKREILTELSKDYSLVHFSCHGRFDIFQPGRSALLLSEKARDVHHFDDQGLQEREPGDQRYQLTSEDLEGIDMPGAPVVSLFACSSAASKPPMSFGFAGLPGAFLRAGASAVIGSRWSASNDLCFTLMSTMYSAINDGMPPGSAFFAARRTLPSTPEPTVFHQGLFCYIGAPDEETS</sequence>
<comment type="caution">
    <text evidence="2">The sequence shown here is derived from an EMBL/GenBank/DDBJ whole genome shotgun (WGS) entry which is preliminary data.</text>
</comment>
<dbReference type="OrthoDB" id="4331905at2"/>
<reference evidence="2 3" key="1">
    <citation type="submission" date="2013-02" db="EMBL/GenBank/DDBJ databases">
        <title>Draft Genome Sequence of Streptomyces afghaniensis, Which Produces Compounds of the Julimycin B-Complex.</title>
        <authorList>
            <person name="Gruening B.A."/>
            <person name="Praeg A."/>
            <person name="Erxleben A."/>
            <person name="Guenther S."/>
            <person name="Fiedler H.-P."/>
            <person name="Goodfellow M."/>
            <person name="Mueller M."/>
        </authorList>
    </citation>
    <scope>NUCLEOTIDE SEQUENCE [LARGE SCALE GENOMIC DNA]</scope>
    <source>
        <strain evidence="2 3">772</strain>
    </source>
</reference>
<dbReference type="Pfam" id="PF12770">
    <property type="entry name" value="CHAT"/>
    <property type="match status" value="1"/>
</dbReference>
<proteinExistence type="predicted"/>
<evidence type="ECO:0000313" key="2">
    <source>
        <dbReference type="EMBL" id="EPJ40250.1"/>
    </source>
</evidence>
<organism evidence="2 3">
    <name type="scientific">Streptomyces afghaniensis 772</name>
    <dbReference type="NCBI Taxonomy" id="1283301"/>
    <lineage>
        <taxon>Bacteria</taxon>
        <taxon>Bacillati</taxon>
        <taxon>Actinomycetota</taxon>
        <taxon>Actinomycetes</taxon>
        <taxon>Kitasatosporales</taxon>
        <taxon>Streptomycetaceae</taxon>
        <taxon>Streptomyces</taxon>
    </lineage>
</organism>
<dbReference type="InterPro" id="IPR024983">
    <property type="entry name" value="CHAT_dom"/>
</dbReference>
<dbReference type="Proteomes" id="UP000015001">
    <property type="component" value="Unassembled WGS sequence"/>
</dbReference>
<name>S4MWL9_9ACTN</name>
<feature type="domain" description="CHAT" evidence="1">
    <location>
        <begin position="228"/>
        <end position="495"/>
    </location>
</feature>